<dbReference type="InterPro" id="IPR050528">
    <property type="entry name" value="L-type_Lectin-RKs"/>
</dbReference>
<dbReference type="EMBL" id="JADCNL010000008">
    <property type="protein sequence ID" value="KAG0470873.1"/>
    <property type="molecule type" value="Genomic_DNA"/>
</dbReference>
<dbReference type="SUPFAM" id="SSF56112">
    <property type="entry name" value="Protein kinase-like (PK-like)"/>
    <property type="match status" value="1"/>
</dbReference>
<keyword evidence="2" id="KW-0067">ATP-binding</keyword>
<name>A0A835USL3_VANPL</name>
<dbReference type="InterPro" id="IPR011009">
    <property type="entry name" value="Kinase-like_dom_sf"/>
</dbReference>
<evidence type="ECO:0000259" key="4">
    <source>
        <dbReference type="PROSITE" id="PS50011"/>
    </source>
</evidence>
<keyword evidence="1" id="KW-0547">Nucleotide-binding</keyword>
<evidence type="ECO:0000256" key="3">
    <source>
        <dbReference type="SAM" id="MobiDB-lite"/>
    </source>
</evidence>
<evidence type="ECO:0000313" key="7">
    <source>
        <dbReference type="Proteomes" id="UP000636800"/>
    </source>
</evidence>
<evidence type="ECO:0000256" key="1">
    <source>
        <dbReference type="ARBA" id="ARBA00022741"/>
    </source>
</evidence>
<dbReference type="AlphaFoldDB" id="A0A835USL3"/>
<dbReference type="Gene3D" id="1.10.510.10">
    <property type="entry name" value="Transferase(Phosphotransferase) domain 1"/>
    <property type="match status" value="1"/>
</dbReference>
<proteinExistence type="predicted"/>
<dbReference type="InterPro" id="IPR000719">
    <property type="entry name" value="Prot_kinase_dom"/>
</dbReference>
<dbReference type="Gene3D" id="3.30.200.20">
    <property type="entry name" value="Phosphorylase Kinase, domain 1"/>
    <property type="match status" value="1"/>
</dbReference>
<dbReference type="Pfam" id="PF00069">
    <property type="entry name" value="Pkinase"/>
    <property type="match status" value="1"/>
</dbReference>
<accession>A0A835USL3</accession>
<dbReference type="Proteomes" id="UP000639772">
    <property type="component" value="Unassembled WGS sequence"/>
</dbReference>
<dbReference type="PANTHER" id="PTHR27007">
    <property type="match status" value="1"/>
</dbReference>
<dbReference type="GO" id="GO:0004672">
    <property type="term" value="F:protein kinase activity"/>
    <property type="evidence" value="ECO:0007669"/>
    <property type="project" value="InterPro"/>
</dbReference>
<dbReference type="InterPro" id="IPR008271">
    <property type="entry name" value="Ser/Thr_kinase_AS"/>
</dbReference>
<reference evidence="7 8" key="1">
    <citation type="journal article" date="2020" name="Nat. Food">
        <title>A phased Vanilla planifolia genome enables genetic improvement of flavour and production.</title>
        <authorList>
            <person name="Hasing T."/>
            <person name="Tang H."/>
            <person name="Brym M."/>
            <person name="Khazi F."/>
            <person name="Huang T."/>
            <person name="Chambers A.H."/>
        </authorList>
    </citation>
    <scope>NUCLEOTIDE SEQUENCE [LARGE SCALE GENOMIC DNA]</scope>
    <source>
        <tissue evidence="6">Leaf</tissue>
    </source>
</reference>
<feature type="domain" description="Protein kinase" evidence="4">
    <location>
        <begin position="1"/>
        <end position="128"/>
    </location>
</feature>
<dbReference type="GO" id="GO:0005524">
    <property type="term" value="F:ATP binding"/>
    <property type="evidence" value="ECO:0007669"/>
    <property type="project" value="UniProtKB-KW"/>
</dbReference>
<feature type="compositionally biased region" description="Basic residues" evidence="3">
    <location>
        <begin position="41"/>
        <end position="52"/>
    </location>
</feature>
<gene>
    <name evidence="6" type="ORF">HPP92_016993</name>
    <name evidence="5" type="ORF">HPP92_017573</name>
</gene>
<dbReference type="OrthoDB" id="694256at2759"/>
<evidence type="ECO:0000256" key="2">
    <source>
        <dbReference type="ARBA" id="ARBA00022840"/>
    </source>
</evidence>
<sequence length="128" mass="13858">MLASATRNFSDERKLGEGGFGCVYKGILCKPKTLRSQSSGYRKHRNRGRRNTSPKSGSSAAYATATCASALLYLRGMGGGVVHRDIKPSNVMLDAGFNAKLRDFGLARLACHEPGQTTIRRDDGLPRP</sequence>
<dbReference type="EMBL" id="JADCNM010000008">
    <property type="protein sequence ID" value="KAG0472447.1"/>
    <property type="molecule type" value="Genomic_DNA"/>
</dbReference>
<protein>
    <recommendedName>
        <fullName evidence="4">Protein kinase domain-containing protein</fullName>
    </recommendedName>
</protein>
<evidence type="ECO:0000313" key="6">
    <source>
        <dbReference type="EMBL" id="KAG0472447.1"/>
    </source>
</evidence>
<feature type="region of interest" description="Disordered" evidence="3">
    <location>
        <begin position="35"/>
        <end position="60"/>
    </location>
</feature>
<dbReference type="PROSITE" id="PS00108">
    <property type="entry name" value="PROTEIN_KINASE_ST"/>
    <property type="match status" value="1"/>
</dbReference>
<organism evidence="6 8">
    <name type="scientific">Vanilla planifolia</name>
    <name type="common">Vanilla</name>
    <dbReference type="NCBI Taxonomy" id="51239"/>
    <lineage>
        <taxon>Eukaryota</taxon>
        <taxon>Viridiplantae</taxon>
        <taxon>Streptophyta</taxon>
        <taxon>Embryophyta</taxon>
        <taxon>Tracheophyta</taxon>
        <taxon>Spermatophyta</taxon>
        <taxon>Magnoliopsida</taxon>
        <taxon>Liliopsida</taxon>
        <taxon>Asparagales</taxon>
        <taxon>Orchidaceae</taxon>
        <taxon>Vanilloideae</taxon>
        <taxon>Vanilleae</taxon>
        <taxon>Vanilla</taxon>
    </lineage>
</organism>
<evidence type="ECO:0000313" key="8">
    <source>
        <dbReference type="Proteomes" id="UP000639772"/>
    </source>
</evidence>
<comment type="caution">
    <text evidence="6">The sequence shown here is derived from an EMBL/GenBank/DDBJ whole genome shotgun (WGS) entry which is preliminary data.</text>
</comment>
<keyword evidence="7" id="KW-1185">Reference proteome</keyword>
<dbReference type="PROSITE" id="PS50011">
    <property type="entry name" value="PROTEIN_KINASE_DOM"/>
    <property type="match status" value="1"/>
</dbReference>
<dbReference type="Proteomes" id="UP000636800">
    <property type="component" value="Unassembled WGS sequence"/>
</dbReference>
<evidence type="ECO:0000313" key="5">
    <source>
        <dbReference type="EMBL" id="KAG0470873.1"/>
    </source>
</evidence>